<comment type="caution">
    <text evidence="1">The sequence shown here is derived from an EMBL/GenBank/DDBJ whole genome shotgun (WGS) entry which is preliminary data.</text>
</comment>
<dbReference type="Gene3D" id="3.10.450.40">
    <property type="match status" value="1"/>
</dbReference>
<name>A0A8J3EAG9_9GAMM</name>
<protein>
    <submittedName>
        <fullName evidence="1">Uncharacterized protein</fullName>
    </submittedName>
</protein>
<dbReference type="EMBL" id="BMJS01000086">
    <property type="protein sequence ID" value="GGG09006.1"/>
    <property type="molecule type" value="Genomic_DNA"/>
</dbReference>
<dbReference type="AlphaFoldDB" id="A0A8J3EAG9"/>
<dbReference type="RefSeq" id="WP_117004132.1">
    <property type="nucleotide sequence ID" value="NZ_BMJS01000086.1"/>
</dbReference>
<accession>A0A8J3EAG9</accession>
<dbReference type="OrthoDB" id="9802846at2"/>
<gene>
    <name evidence="1" type="ORF">GCM10010995_28260</name>
</gene>
<dbReference type="Proteomes" id="UP000636949">
    <property type="component" value="Unassembled WGS sequence"/>
</dbReference>
<reference evidence="1" key="1">
    <citation type="journal article" date="2014" name="Int. J. Syst. Evol. Microbiol.">
        <title>Complete genome sequence of Corynebacterium casei LMG S-19264T (=DSM 44701T), isolated from a smear-ripened cheese.</title>
        <authorList>
            <consortium name="US DOE Joint Genome Institute (JGI-PGF)"/>
            <person name="Walter F."/>
            <person name="Albersmeier A."/>
            <person name="Kalinowski J."/>
            <person name="Ruckert C."/>
        </authorList>
    </citation>
    <scope>NUCLEOTIDE SEQUENCE</scope>
    <source>
        <strain evidence="1">CGMCC 1.15758</strain>
    </source>
</reference>
<dbReference type="SUPFAM" id="SSF160719">
    <property type="entry name" value="gpW/gp25-like"/>
    <property type="match status" value="1"/>
</dbReference>
<evidence type="ECO:0000313" key="1">
    <source>
        <dbReference type="EMBL" id="GGG09006.1"/>
    </source>
</evidence>
<keyword evidence="2" id="KW-1185">Reference proteome</keyword>
<reference evidence="1" key="2">
    <citation type="submission" date="2020-09" db="EMBL/GenBank/DDBJ databases">
        <authorList>
            <person name="Sun Q."/>
            <person name="Zhou Y."/>
        </authorList>
    </citation>
    <scope>NUCLEOTIDE SEQUENCE</scope>
    <source>
        <strain evidence="1">CGMCC 1.15758</strain>
    </source>
</reference>
<proteinExistence type="predicted"/>
<evidence type="ECO:0000313" key="2">
    <source>
        <dbReference type="Proteomes" id="UP000636949"/>
    </source>
</evidence>
<sequence>MHGVDRYSGRVLDDIEHVKQSIKDILTTPIGTRVQLRAYGSRLFEYIDNLSSELRFIKHSIFSGPQ</sequence>
<organism evidence="1 2">
    <name type="scientific">Cysteiniphilum litorale</name>
    <dbReference type="NCBI Taxonomy" id="2056700"/>
    <lineage>
        <taxon>Bacteria</taxon>
        <taxon>Pseudomonadati</taxon>
        <taxon>Pseudomonadota</taxon>
        <taxon>Gammaproteobacteria</taxon>
        <taxon>Thiotrichales</taxon>
        <taxon>Fastidiosibacteraceae</taxon>
        <taxon>Cysteiniphilum</taxon>
    </lineage>
</organism>